<keyword evidence="2" id="KW-1185">Reference proteome</keyword>
<comment type="caution">
    <text evidence="1">The sequence shown here is derived from an EMBL/GenBank/DDBJ whole genome shotgun (WGS) entry which is preliminary data.</text>
</comment>
<evidence type="ECO:0000313" key="2">
    <source>
        <dbReference type="Proteomes" id="UP000567179"/>
    </source>
</evidence>
<dbReference type="AlphaFoldDB" id="A0A8H5F586"/>
<reference evidence="1 2" key="1">
    <citation type="journal article" date="2020" name="ISME J.">
        <title>Uncovering the hidden diversity of litter-decomposition mechanisms in mushroom-forming fungi.</title>
        <authorList>
            <person name="Floudas D."/>
            <person name="Bentzer J."/>
            <person name="Ahren D."/>
            <person name="Johansson T."/>
            <person name="Persson P."/>
            <person name="Tunlid A."/>
        </authorList>
    </citation>
    <scope>NUCLEOTIDE SEQUENCE [LARGE SCALE GENOMIC DNA]</scope>
    <source>
        <strain evidence="1 2">CBS 101986</strain>
    </source>
</reference>
<organism evidence="1 2">
    <name type="scientific">Psilocybe cf. subviscida</name>
    <dbReference type="NCBI Taxonomy" id="2480587"/>
    <lineage>
        <taxon>Eukaryota</taxon>
        <taxon>Fungi</taxon>
        <taxon>Dikarya</taxon>
        <taxon>Basidiomycota</taxon>
        <taxon>Agaricomycotina</taxon>
        <taxon>Agaricomycetes</taxon>
        <taxon>Agaricomycetidae</taxon>
        <taxon>Agaricales</taxon>
        <taxon>Agaricineae</taxon>
        <taxon>Strophariaceae</taxon>
        <taxon>Psilocybe</taxon>
    </lineage>
</organism>
<gene>
    <name evidence="1" type="ORF">D9619_011166</name>
</gene>
<sequence>MTSHVFGRWRLRLFPPLLVSIWHHQLQLPRPAHLPPSSIPCEPNSLPTLAAASFLNSGSRILGVNRGTFRPGALASPHLFYLNAQSIFFGLQNKGTRSQR</sequence>
<name>A0A8H5F586_9AGAR</name>
<proteinExistence type="predicted"/>
<dbReference type="Proteomes" id="UP000567179">
    <property type="component" value="Unassembled WGS sequence"/>
</dbReference>
<dbReference type="EMBL" id="JAACJJ010000016">
    <property type="protein sequence ID" value="KAF5324179.1"/>
    <property type="molecule type" value="Genomic_DNA"/>
</dbReference>
<evidence type="ECO:0000313" key="1">
    <source>
        <dbReference type="EMBL" id="KAF5324179.1"/>
    </source>
</evidence>
<accession>A0A8H5F586</accession>
<protein>
    <submittedName>
        <fullName evidence="1">Uncharacterized protein</fullName>
    </submittedName>
</protein>